<dbReference type="Proteomes" id="UP000014400">
    <property type="component" value="Unassembled WGS sequence"/>
</dbReference>
<dbReference type="AlphaFoldDB" id="S3BHS6"/>
<sequence>MRADSGEVLKCCAPERFLNKYLASNLFIRKPREAPEWISGKEAPATIGLKQVCGSMSPCCRPHSQRE</sequence>
<name>S3BHS6_9BURK</name>
<proteinExistence type="predicted"/>
<organism evidence="1 2">
    <name type="scientific">Sutterella wadsworthensis HGA0223</name>
    <dbReference type="NCBI Taxonomy" id="1203554"/>
    <lineage>
        <taxon>Bacteria</taxon>
        <taxon>Pseudomonadati</taxon>
        <taxon>Pseudomonadota</taxon>
        <taxon>Betaproteobacteria</taxon>
        <taxon>Burkholderiales</taxon>
        <taxon>Sutterellaceae</taxon>
        <taxon>Sutterella</taxon>
    </lineage>
</organism>
<evidence type="ECO:0000313" key="2">
    <source>
        <dbReference type="Proteomes" id="UP000014400"/>
    </source>
</evidence>
<protein>
    <submittedName>
        <fullName evidence="1">Uncharacterized protein</fullName>
    </submittedName>
</protein>
<comment type="caution">
    <text evidence="1">The sequence shown here is derived from an EMBL/GenBank/DDBJ whole genome shotgun (WGS) entry which is preliminary data.</text>
</comment>
<gene>
    <name evidence="1" type="ORF">HMPREF1476_00762</name>
</gene>
<accession>S3BHS6</accession>
<dbReference type="EMBL" id="ATCF01000012">
    <property type="protein sequence ID" value="EPD99956.1"/>
    <property type="molecule type" value="Genomic_DNA"/>
</dbReference>
<reference evidence="1 2" key="1">
    <citation type="submission" date="2013-04" db="EMBL/GenBank/DDBJ databases">
        <title>The Genome Sequence of Sutterella wadsworthensis HGA0223.</title>
        <authorList>
            <consortium name="The Broad Institute Genomics Platform"/>
            <person name="Earl A."/>
            <person name="Ward D."/>
            <person name="Feldgarden M."/>
            <person name="Gevers D."/>
            <person name="Schmidt T.M."/>
            <person name="Dover J."/>
            <person name="Dai D."/>
            <person name="Walker B."/>
            <person name="Young S."/>
            <person name="Zeng Q."/>
            <person name="Gargeya S."/>
            <person name="Fitzgerald M."/>
            <person name="Haas B."/>
            <person name="Abouelleil A."/>
            <person name="Allen A.W."/>
            <person name="Alvarado L."/>
            <person name="Arachchi H.M."/>
            <person name="Berlin A.M."/>
            <person name="Chapman S.B."/>
            <person name="Gainer-Dewar J."/>
            <person name="Goldberg J."/>
            <person name="Griggs A."/>
            <person name="Gujja S."/>
            <person name="Hansen M."/>
            <person name="Howarth C."/>
            <person name="Imamovic A."/>
            <person name="Ireland A."/>
            <person name="Larimer J."/>
            <person name="McCowan C."/>
            <person name="Murphy C."/>
            <person name="Pearson M."/>
            <person name="Poon T.W."/>
            <person name="Priest M."/>
            <person name="Roberts A."/>
            <person name="Saif S."/>
            <person name="Shea T."/>
            <person name="Sisk P."/>
            <person name="Sykes S."/>
            <person name="Wortman J."/>
            <person name="Nusbaum C."/>
            <person name="Birren B."/>
        </authorList>
    </citation>
    <scope>NUCLEOTIDE SEQUENCE [LARGE SCALE GENOMIC DNA]</scope>
    <source>
        <strain evidence="1 2">HGA0223</strain>
    </source>
</reference>
<dbReference type="HOGENOM" id="CLU_2810898_0_0_4"/>
<evidence type="ECO:0000313" key="1">
    <source>
        <dbReference type="EMBL" id="EPD99956.1"/>
    </source>
</evidence>
<dbReference type="eggNOG" id="ENOG5032QQ8">
    <property type="taxonomic scope" value="Bacteria"/>
</dbReference>
<keyword evidence="2" id="KW-1185">Reference proteome</keyword>